<dbReference type="RefSeq" id="WP_226751809.1">
    <property type="nucleotide sequence ID" value="NZ_JAEINI020000010.1"/>
</dbReference>
<sequence>MLSQLPPVNIDLIVSEIEALLSAEHFDPQEISCLLSNLDSTIADLAVAAKSDPLAVEQLQTLNHWFDKTRQHILSEHTKVVTNLKELHTGRKASHNYRQNT</sequence>
<comment type="caution">
    <text evidence="1">The sequence shown here is derived from an EMBL/GenBank/DDBJ whole genome shotgun (WGS) entry which is preliminary data.</text>
</comment>
<reference evidence="1 2" key="1">
    <citation type="submission" date="2021-10" db="EMBL/GenBank/DDBJ databases">
        <title>Alishewanella koreense sp. nov. isolated from seawater of southwestern coast in South Korea and the proposal for the reclassification of Rheinheimera perlucida and Rheinheimera tuosuensis as Arsukibacterium perlucida and Arsukibacterium tuosuensis.</title>
        <authorList>
            <person name="Kim K.H."/>
            <person name="Ruan W."/>
            <person name="Kim K.R."/>
            <person name="Baek J.H."/>
            <person name="Jeon C.O."/>
        </authorList>
    </citation>
    <scope>NUCLEOTIDE SEQUENCE [LARGE SCALE GENOMIC DNA]</scope>
    <source>
        <strain evidence="1 2">16-MA</strain>
    </source>
</reference>
<dbReference type="Proteomes" id="UP000633814">
    <property type="component" value="Unassembled WGS sequence"/>
</dbReference>
<dbReference type="EMBL" id="JAEINI020000010">
    <property type="protein sequence ID" value="MCB5227747.1"/>
    <property type="molecule type" value="Genomic_DNA"/>
</dbReference>
<evidence type="ECO:0000313" key="2">
    <source>
        <dbReference type="Proteomes" id="UP000633814"/>
    </source>
</evidence>
<keyword evidence="2" id="KW-1185">Reference proteome</keyword>
<evidence type="ECO:0000313" key="1">
    <source>
        <dbReference type="EMBL" id="MCB5227747.1"/>
    </source>
</evidence>
<organism evidence="1 2">
    <name type="scientific">Alishewanella maricola</name>
    <dbReference type="NCBI Taxonomy" id="2795740"/>
    <lineage>
        <taxon>Bacteria</taxon>
        <taxon>Pseudomonadati</taxon>
        <taxon>Pseudomonadota</taxon>
        <taxon>Gammaproteobacteria</taxon>
        <taxon>Alteromonadales</taxon>
        <taxon>Alteromonadaceae</taxon>
        <taxon>Alishewanella</taxon>
    </lineage>
</organism>
<proteinExistence type="predicted"/>
<accession>A0ABS8C5X3</accession>
<evidence type="ECO:0008006" key="3">
    <source>
        <dbReference type="Google" id="ProtNLM"/>
    </source>
</evidence>
<gene>
    <name evidence="1" type="ORF">JAO78_013090</name>
</gene>
<name>A0ABS8C5X3_9ALTE</name>
<protein>
    <recommendedName>
        <fullName evidence="3">Flagellar protein FliT</fullName>
    </recommendedName>
</protein>